<organism evidence="1 2">
    <name type="scientific">Ascaris lumbricoides</name>
    <name type="common">Giant roundworm</name>
    <dbReference type="NCBI Taxonomy" id="6252"/>
    <lineage>
        <taxon>Eukaryota</taxon>
        <taxon>Metazoa</taxon>
        <taxon>Ecdysozoa</taxon>
        <taxon>Nematoda</taxon>
        <taxon>Chromadorea</taxon>
        <taxon>Rhabditida</taxon>
        <taxon>Spirurina</taxon>
        <taxon>Ascaridomorpha</taxon>
        <taxon>Ascaridoidea</taxon>
        <taxon>Ascarididae</taxon>
        <taxon>Ascaris</taxon>
    </lineage>
</organism>
<protein>
    <submittedName>
        <fullName evidence="2">Uncharacterized protein</fullName>
    </submittedName>
</protein>
<dbReference type="Proteomes" id="UP000036681">
    <property type="component" value="Unplaced"/>
</dbReference>
<reference evidence="2" key="1">
    <citation type="submission" date="2017-02" db="UniProtKB">
        <authorList>
            <consortium name="WormBaseParasite"/>
        </authorList>
    </citation>
    <scope>IDENTIFICATION</scope>
</reference>
<keyword evidence="1" id="KW-1185">Reference proteome</keyword>
<sequence>MTKSPFVTTFVKAASHKTPYPERELIRVQKRAFSSWRVSNKWTHGCWHCSCSSCCCLTISSPDVVCL</sequence>
<dbReference type="WBParaSite" id="ALUE_0002316501-mRNA-1">
    <property type="protein sequence ID" value="ALUE_0002316501-mRNA-1"/>
    <property type="gene ID" value="ALUE_0002316501"/>
</dbReference>
<evidence type="ECO:0000313" key="1">
    <source>
        <dbReference type="Proteomes" id="UP000036681"/>
    </source>
</evidence>
<dbReference type="AlphaFoldDB" id="A0A0M3IWN7"/>
<name>A0A0M3IWN7_ASCLU</name>
<evidence type="ECO:0000313" key="2">
    <source>
        <dbReference type="WBParaSite" id="ALUE_0002316501-mRNA-1"/>
    </source>
</evidence>
<accession>A0A0M3IWN7</accession>
<proteinExistence type="predicted"/>